<keyword evidence="6" id="KW-0539">Nucleus</keyword>
<dbReference type="PANTHER" id="PTHR24394">
    <property type="entry name" value="ZINC FINGER PROTEIN"/>
    <property type="match status" value="1"/>
</dbReference>
<keyword evidence="4 7" id="KW-0863">Zinc-finger</keyword>
<dbReference type="GO" id="GO:0005634">
    <property type="term" value="C:nucleus"/>
    <property type="evidence" value="ECO:0007669"/>
    <property type="project" value="UniProtKB-SubCell"/>
</dbReference>
<dbReference type="EMBL" id="KV440972">
    <property type="protein sequence ID" value="OAD79684.1"/>
    <property type="molecule type" value="Genomic_DNA"/>
</dbReference>
<proteinExistence type="predicted"/>
<dbReference type="OrthoDB" id="8117402at2759"/>
<keyword evidence="5" id="KW-0862">Zinc</keyword>
<evidence type="ECO:0000259" key="8">
    <source>
        <dbReference type="PROSITE" id="PS50157"/>
    </source>
</evidence>
<evidence type="ECO:0000256" key="5">
    <source>
        <dbReference type="ARBA" id="ARBA00022833"/>
    </source>
</evidence>
<dbReference type="InterPro" id="IPR013087">
    <property type="entry name" value="Znf_C2H2_type"/>
</dbReference>
<feature type="domain" description="C2H2-type" evidence="8">
    <location>
        <begin position="26"/>
        <end position="54"/>
    </location>
</feature>
<feature type="domain" description="C2H2-type" evidence="8">
    <location>
        <begin position="55"/>
        <end position="73"/>
    </location>
</feature>
<dbReference type="Proteomes" id="UP000077315">
    <property type="component" value="Unassembled WGS sequence"/>
</dbReference>
<dbReference type="VEuPathDB" id="FungiDB:PHYBLDRAFT_104196"/>
<protein>
    <submittedName>
        <fullName evidence="9">C2H2-type zinc finger transcription factor</fullName>
    </submittedName>
</protein>
<organism evidence="9 10">
    <name type="scientific">Phycomyces blakesleeanus (strain ATCC 8743b / DSM 1359 / FGSC 10004 / NBRC 33097 / NRRL 1555)</name>
    <dbReference type="NCBI Taxonomy" id="763407"/>
    <lineage>
        <taxon>Eukaryota</taxon>
        <taxon>Fungi</taxon>
        <taxon>Fungi incertae sedis</taxon>
        <taxon>Mucoromycota</taxon>
        <taxon>Mucoromycotina</taxon>
        <taxon>Mucoromycetes</taxon>
        <taxon>Mucorales</taxon>
        <taxon>Phycomycetaceae</taxon>
        <taxon>Phycomyces</taxon>
    </lineage>
</organism>
<keyword evidence="2" id="KW-0479">Metal-binding</keyword>
<evidence type="ECO:0000256" key="1">
    <source>
        <dbReference type="ARBA" id="ARBA00004123"/>
    </source>
</evidence>
<dbReference type="PANTHER" id="PTHR24394:SF44">
    <property type="entry name" value="ZINC FINGER PROTEIN 271-LIKE"/>
    <property type="match status" value="1"/>
</dbReference>
<accession>A0A167QH31</accession>
<dbReference type="GO" id="GO:0000981">
    <property type="term" value="F:DNA-binding transcription factor activity, RNA polymerase II-specific"/>
    <property type="evidence" value="ECO:0007669"/>
    <property type="project" value="TreeGrafter"/>
</dbReference>
<dbReference type="SUPFAM" id="SSF57667">
    <property type="entry name" value="beta-beta-alpha zinc fingers"/>
    <property type="match status" value="1"/>
</dbReference>
<reference evidence="10" key="1">
    <citation type="submission" date="2015-06" db="EMBL/GenBank/DDBJ databases">
        <title>Expansion of signal transduction pathways in fungi by whole-genome duplication.</title>
        <authorList>
            <consortium name="DOE Joint Genome Institute"/>
            <person name="Corrochano L.M."/>
            <person name="Kuo A."/>
            <person name="Marcet-Houben M."/>
            <person name="Polaino S."/>
            <person name="Salamov A."/>
            <person name="Villalobos J.M."/>
            <person name="Alvarez M.I."/>
            <person name="Avalos J."/>
            <person name="Benito E.P."/>
            <person name="Benoit I."/>
            <person name="Burger G."/>
            <person name="Camino L.P."/>
            <person name="Canovas D."/>
            <person name="Cerda-Olmedo E."/>
            <person name="Cheng J.-F."/>
            <person name="Dominguez A."/>
            <person name="Elias M."/>
            <person name="Eslava A.P."/>
            <person name="Glaser F."/>
            <person name="Grimwood J."/>
            <person name="Gutierrez G."/>
            <person name="Heitman J."/>
            <person name="Henrissat B."/>
            <person name="Iturriaga E.A."/>
            <person name="Lang B.F."/>
            <person name="Lavin J.L."/>
            <person name="Lee S."/>
            <person name="Li W."/>
            <person name="Lindquist E."/>
            <person name="Lopez-Garcia S."/>
            <person name="Luque E.M."/>
            <person name="Marcos A.T."/>
            <person name="Martin J."/>
            <person name="McCluskey K."/>
            <person name="Medina H.R."/>
            <person name="Miralles-Duran A."/>
            <person name="Miyazaki A."/>
            <person name="Munoz-Torres E."/>
            <person name="Oguiza J.A."/>
            <person name="Ohm R."/>
            <person name="Olmedo M."/>
            <person name="Orejas M."/>
            <person name="Ortiz-Castellanos L."/>
            <person name="Pisabarro A.G."/>
            <person name="Rodriguez-Romero J."/>
            <person name="Ruiz-Herrera J."/>
            <person name="Ruiz-Vazquez R."/>
            <person name="Sanz C."/>
            <person name="Schackwitz W."/>
            <person name="Schmutz J."/>
            <person name="Shahriari M."/>
            <person name="Shelest E."/>
            <person name="Silva-Franco F."/>
            <person name="Soanes D."/>
            <person name="Syed K."/>
            <person name="Tagua V.G."/>
            <person name="Talbot N.J."/>
            <person name="Thon M."/>
            <person name="De vries R.P."/>
            <person name="Wiebenga A."/>
            <person name="Yadav J.S."/>
            <person name="Braun E.L."/>
            <person name="Baker S."/>
            <person name="Garre V."/>
            <person name="Horwitz B."/>
            <person name="Torres-Martinez S."/>
            <person name="Idnurm A."/>
            <person name="Herrera-Estrella A."/>
            <person name="Gabaldon T."/>
            <person name="Grigoriev I.V."/>
        </authorList>
    </citation>
    <scope>NUCLEOTIDE SEQUENCE [LARGE SCALE GENOMIC DNA]</scope>
    <source>
        <strain evidence="10">NRRL 1555(-)</strain>
    </source>
</reference>
<sequence>CKARFSRRYNLTTHVKTHDKQRIKEHGCTFCDKAFDRKHDRDRHVATVHHNKRTFTCKICPTSFTRRDALSRH</sequence>
<dbReference type="PROSITE" id="PS50157">
    <property type="entry name" value="ZINC_FINGER_C2H2_2"/>
    <property type="match status" value="3"/>
</dbReference>
<evidence type="ECO:0000256" key="2">
    <source>
        <dbReference type="ARBA" id="ARBA00022723"/>
    </source>
</evidence>
<keyword evidence="3" id="KW-0677">Repeat</keyword>
<dbReference type="STRING" id="763407.A0A167QH31"/>
<keyword evidence="10" id="KW-1185">Reference proteome</keyword>
<evidence type="ECO:0000256" key="6">
    <source>
        <dbReference type="ARBA" id="ARBA00023242"/>
    </source>
</evidence>
<feature type="domain" description="C2H2-type" evidence="8">
    <location>
        <begin position="1"/>
        <end position="23"/>
    </location>
</feature>
<evidence type="ECO:0000256" key="7">
    <source>
        <dbReference type="PROSITE-ProRule" id="PRU00042"/>
    </source>
</evidence>
<feature type="non-terminal residue" evidence="9">
    <location>
        <position position="1"/>
    </location>
</feature>
<dbReference type="Pfam" id="PF00096">
    <property type="entry name" value="zf-C2H2"/>
    <property type="match status" value="2"/>
</dbReference>
<gene>
    <name evidence="9" type="ORF">PHYBLDRAFT_104196</name>
</gene>
<dbReference type="GeneID" id="28988731"/>
<evidence type="ECO:0000313" key="9">
    <source>
        <dbReference type="EMBL" id="OAD79684.1"/>
    </source>
</evidence>
<comment type="subcellular location">
    <subcellularLocation>
        <location evidence="1">Nucleus</location>
    </subcellularLocation>
</comment>
<evidence type="ECO:0000256" key="3">
    <source>
        <dbReference type="ARBA" id="ARBA00022737"/>
    </source>
</evidence>
<dbReference type="RefSeq" id="XP_018297724.1">
    <property type="nucleotide sequence ID" value="XM_018427825.1"/>
</dbReference>
<feature type="non-terminal residue" evidence="9">
    <location>
        <position position="73"/>
    </location>
</feature>
<name>A0A167QH31_PHYB8</name>
<dbReference type="AlphaFoldDB" id="A0A167QH31"/>
<dbReference type="Gene3D" id="3.30.160.60">
    <property type="entry name" value="Classic Zinc Finger"/>
    <property type="match status" value="2"/>
</dbReference>
<dbReference type="GO" id="GO:0008270">
    <property type="term" value="F:zinc ion binding"/>
    <property type="evidence" value="ECO:0007669"/>
    <property type="project" value="UniProtKB-KW"/>
</dbReference>
<dbReference type="InParanoid" id="A0A167QH31"/>
<dbReference type="SMART" id="SM00355">
    <property type="entry name" value="ZnF_C2H2"/>
    <property type="match status" value="3"/>
</dbReference>
<dbReference type="InterPro" id="IPR036236">
    <property type="entry name" value="Znf_C2H2_sf"/>
</dbReference>
<evidence type="ECO:0000313" key="10">
    <source>
        <dbReference type="Proteomes" id="UP000077315"/>
    </source>
</evidence>
<evidence type="ECO:0000256" key="4">
    <source>
        <dbReference type="ARBA" id="ARBA00022771"/>
    </source>
</evidence>
<dbReference type="PROSITE" id="PS00028">
    <property type="entry name" value="ZINC_FINGER_C2H2_1"/>
    <property type="match status" value="1"/>
</dbReference>